<protein>
    <submittedName>
        <fullName evidence="2">Uncharacterized protein</fullName>
    </submittedName>
</protein>
<evidence type="ECO:0000256" key="1">
    <source>
        <dbReference type="SAM" id="Phobius"/>
    </source>
</evidence>
<dbReference type="PROSITE" id="PS51257">
    <property type="entry name" value="PROKAR_LIPOPROTEIN"/>
    <property type="match status" value="1"/>
</dbReference>
<keyword evidence="1" id="KW-0812">Transmembrane</keyword>
<proteinExistence type="predicted"/>
<keyword evidence="1" id="KW-1133">Transmembrane helix</keyword>
<dbReference type="STRING" id="634771.SAMN04488128_1011327"/>
<dbReference type="RefSeq" id="WP_078667936.1">
    <property type="nucleotide sequence ID" value="NZ_FUWZ01000001.1"/>
</dbReference>
<name>A0A1T4MY26_9BACT</name>
<dbReference type="EMBL" id="FUWZ01000001">
    <property type="protein sequence ID" value="SJZ71697.1"/>
    <property type="molecule type" value="Genomic_DNA"/>
</dbReference>
<evidence type="ECO:0000313" key="3">
    <source>
        <dbReference type="Proteomes" id="UP000190367"/>
    </source>
</evidence>
<accession>A0A1T4MY26</accession>
<keyword evidence="3" id="KW-1185">Reference proteome</keyword>
<keyword evidence="1" id="KW-0472">Membrane</keyword>
<dbReference type="AlphaFoldDB" id="A0A1T4MY26"/>
<reference evidence="3" key="1">
    <citation type="submission" date="2017-02" db="EMBL/GenBank/DDBJ databases">
        <authorList>
            <person name="Varghese N."/>
            <person name="Submissions S."/>
        </authorList>
    </citation>
    <scope>NUCLEOTIDE SEQUENCE [LARGE SCALE GENOMIC DNA]</scope>
    <source>
        <strain evidence="3">DSM 22224</strain>
    </source>
</reference>
<dbReference type="Proteomes" id="UP000190367">
    <property type="component" value="Unassembled WGS sequence"/>
</dbReference>
<organism evidence="2 3">
    <name type="scientific">Chitinophaga eiseniae</name>
    <dbReference type="NCBI Taxonomy" id="634771"/>
    <lineage>
        <taxon>Bacteria</taxon>
        <taxon>Pseudomonadati</taxon>
        <taxon>Bacteroidota</taxon>
        <taxon>Chitinophagia</taxon>
        <taxon>Chitinophagales</taxon>
        <taxon>Chitinophagaceae</taxon>
        <taxon>Chitinophaga</taxon>
    </lineage>
</organism>
<sequence length="272" mass="31132">MLTLKKFLKYSLFFLGIIAVLLLFVAGCFWVSTEQRRRQAVEDEEKYSKQCDSVITVTEQPEIKFSGFQQKEIRQLQFKILRNGQVVQDTLVKSNFSYISDDSMYCSVKIPYPVFLKTDTIVVTTGGALHYYISGYHHGAYLHYGMMGYVGSHDCRLAEAVVINNEPAPYGTLVKNDGWLHPEKDILKQIILPQTPAFDSISGKSPVSYEKAQEIFGKNKRNKHLVSQILYRIEMGEEGGFYVFGEEDENNRHQVDIVKINMQTGACSREKR</sequence>
<gene>
    <name evidence="2" type="ORF">SAMN04488128_1011327</name>
</gene>
<dbReference type="OrthoDB" id="1247175at2"/>
<feature type="transmembrane region" description="Helical" evidence="1">
    <location>
        <begin position="12"/>
        <end position="32"/>
    </location>
</feature>
<evidence type="ECO:0000313" key="2">
    <source>
        <dbReference type="EMBL" id="SJZ71697.1"/>
    </source>
</evidence>